<sequence length="115" mass="12781">MIAYLSVPLVRTETISLSDTEIISLLEADSIAGTMALYDRYVAPLILAIFRIVREKERADEILVKTLVIVSKTYSTNLKQKENLLPWVMAIAREQANLFRLEKTAAIIDAAGVAS</sequence>
<evidence type="ECO:0000313" key="2">
    <source>
        <dbReference type="Proteomes" id="UP000462014"/>
    </source>
</evidence>
<dbReference type="RefSeq" id="WP_157568793.1">
    <property type="nucleotide sequence ID" value="NZ_WPIK01000016.1"/>
</dbReference>
<dbReference type="Proteomes" id="UP000462014">
    <property type="component" value="Unassembled WGS sequence"/>
</dbReference>
<evidence type="ECO:0000313" key="1">
    <source>
        <dbReference type="EMBL" id="MVN22997.1"/>
    </source>
</evidence>
<dbReference type="AlphaFoldDB" id="A0A7K1T0E9"/>
<reference evidence="1 2" key="1">
    <citation type="submission" date="2019-12" db="EMBL/GenBank/DDBJ databases">
        <title>Mucilaginibacter sp. HMF7410 genome sequencing and assembly.</title>
        <authorList>
            <person name="Kang H."/>
            <person name="Cha I."/>
            <person name="Kim H."/>
            <person name="Joh K."/>
        </authorList>
    </citation>
    <scope>NUCLEOTIDE SEQUENCE [LARGE SCALE GENOMIC DNA]</scope>
    <source>
        <strain evidence="1 2">HMF7410</strain>
    </source>
</reference>
<keyword evidence="2" id="KW-1185">Reference proteome</keyword>
<gene>
    <name evidence="1" type="ORF">GO621_15835</name>
</gene>
<dbReference type="Gene3D" id="1.10.1740.10">
    <property type="match status" value="1"/>
</dbReference>
<dbReference type="EMBL" id="WPIK01000016">
    <property type="protein sequence ID" value="MVN22997.1"/>
    <property type="molecule type" value="Genomic_DNA"/>
</dbReference>
<name>A0A7K1T0E9_9SPHI</name>
<proteinExistence type="predicted"/>
<evidence type="ECO:0008006" key="3">
    <source>
        <dbReference type="Google" id="ProtNLM"/>
    </source>
</evidence>
<comment type="caution">
    <text evidence="1">The sequence shown here is derived from an EMBL/GenBank/DDBJ whole genome shotgun (WGS) entry which is preliminary data.</text>
</comment>
<accession>A0A7K1T0E9</accession>
<protein>
    <recommendedName>
        <fullName evidence="3">RNA polymerase sigma-70 region 2 domain-containing protein</fullName>
    </recommendedName>
</protein>
<organism evidence="1 2">
    <name type="scientific">Mucilaginibacter arboris</name>
    <dbReference type="NCBI Taxonomy" id="2682090"/>
    <lineage>
        <taxon>Bacteria</taxon>
        <taxon>Pseudomonadati</taxon>
        <taxon>Bacteroidota</taxon>
        <taxon>Sphingobacteriia</taxon>
        <taxon>Sphingobacteriales</taxon>
        <taxon>Sphingobacteriaceae</taxon>
        <taxon>Mucilaginibacter</taxon>
    </lineage>
</organism>